<gene>
    <name evidence="3" type="ORF">LV85_03060</name>
</gene>
<feature type="signal peptide" evidence="1">
    <location>
        <begin position="1"/>
        <end position="20"/>
    </location>
</feature>
<feature type="chain" id="PRO_5015897828" evidence="1">
    <location>
        <begin position="21"/>
        <end position="390"/>
    </location>
</feature>
<keyword evidence="4" id="KW-1185">Reference proteome</keyword>
<dbReference type="Proteomes" id="UP000248882">
    <property type="component" value="Unassembled WGS sequence"/>
</dbReference>
<evidence type="ECO:0000313" key="3">
    <source>
        <dbReference type="EMBL" id="PZX49617.1"/>
    </source>
</evidence>
<accession>A0A2W7R122</accession>
<evidence type="ECO:0000259" key="2">
    <source>
        <dbReference type="Pfam" id="PF07995"/>
    </source>
</evidence>
<evidence type="ECO:0000256" key="1">
    <source>
        <dbReference type="SAM" id="SignalP"/>
    </source>
</evidence>
<feature type="domain" description="Glucose/Sorbosone dehydrogenase" evidence="2">
    <location>
        <begin position="47"/>
        <end position="349"/>
    </location>
</feature>
<protein>
    <submittedName>
        <fullName evidence="3">Glucose/sorbosone dehydrogenase</fullName>
    </submittedName>
</protein>
<dbReference type="SUPFAM" id="SSF50952">
    <property type="entry name" value="Soluble quinoprotein glucose dehydrogenase"/>
    <property type="match status" value="1"/>
</dbReference>
<comment type="caution">
    <text evidence="3">The sequence shown here is derived from an EMBL/GenBank/DDBJ whole genome shotgun (WGS) entry which is preliminary data.</text>
</comment>
<sequence>MKTYLNIILVLILSYSTACSQDKASGSPSSSVKLTVHEAFPNLSFTRPVDFQHAGDNSNRVFVVEQRGVISVFNNDAGAAERNEFLAIEGKVDDSGNEEGLLGLAFHPNYVSNGYFYVNYTAKNPDRTVISRFTVSASNSNQADPTSELILLEYDQPYSNHNGGQIAFGPDGYLYIGVGDGGSGGDPKGHGQNRKTLLGNILRIDVNQTAGSNNYSIPSDNPFVNNTDGFREEIYAYGLRNPWRFSFDSATGQLWVGDVGQNKYEEIDIVVNGGNYGWNTMEGVHCFKPNDCDKTGLELPVWEYDRSNGDISVTGGFVYHGSAIKELEGLYIYADYVSGRIWSLDISDPVNPINTELLNADFPISSFGIDQNQELYICGFDDKIYTLSYK</sequence>
<dbReference type="InterPro" id="IPR011042">
    <property type="entry name" value="6-blade_b-propeller_TolB-like"/>
</dbReference>
<dbReference type="OrthoDB" id="9770043at2"/>
<keyword evidence="1" id="KW-0732">Signal</keyword>
<dbReference type="RefSeq" id="WP_111320937.1">
    <property type="nucleotide sequence ID" value="NZ_QKZT01000014.1"/>
</dbReference>
<dbReference type="EMBL" id="QKZT01000014">
    <property type="protein sequence ID" value="PZX49617.1"/>
    <property type="molecule type" value="Genomic_DNA"/>
</dbReference>
<name>A0A2W7R122_9BACT</name>
<reference evidence="3 4" key="1">
    <citation type="submission" date="2018-06" db="EMBL/GenBank/DDBJ databases">
        <title>Genomic Encyclopedia of Archaeal and Bacterial Type Strains, Phase II (KMG-II): from individual species to whole genera.</title>
        <authorList>
            <person name="Goeker M."/>
        </authorList>
    </citation>
    <scope>NUCLEOTIDE SEQUENCE [LARGE SCALE GENOMIC DNA]</scope>
    <source>
        <strain evidence="3 4">DSM 19830</strain>
    </source>
</reference>
<dbReference type="Gene3D" id="2.120.10.30">
    <property type="entry name" value="TolB, C-terminal domain"/>
    <property type="match status" value="1"/>
</dbReference>
<dbReference type="PANTHER" id="PTHR19328:SF75">
    <property type="entry name" value="ALDOSE SUGAR DEHYDROGENASE YLII"/>
    <property type="match status" value="1"/>
</dbReference>
<dbReference type="Pfam" id="PF07995">
    <property type="entry name" value="GSDH"/>
    <property type="match status" value="1"/>
</dbReference>
<evidence type="ECO:0000313" key="4">
    <source>
        <dbReference type="Proteomes" id="UP000248882"/>
    </source>
</evidence>
<proteinExistence type="predicted"/>
<organism evidence="3 4">
    <name type="scientific">Algoriphagus chordae</name>
    <dbReference type="NCBI Taxonomy" id="237019"/>
    <lineage>
        <taxon>Bacteria</taxon>
        <taxon>Pseudomonadati</taxon>
        <taxon>Bacteroidota</taxon>
        <taxon>Cytophagia</taxon>
        <taxon>Cytophagales</taxon>
        <taxon>Cyclobacteriaceae</taxon>
        <taxon>Algoriphagus</taxon>
    </lineage>
</organism>
<dbReference type="PANTHER" id="PTHR19328">
    <property type="entry name" value="HEDGEHOG-INTERACTING PROTEIN"/>
    <property type="match status" value="1"/>
</dbReference>
<dbReference type="InterPro" id="IPR011041">
    <property type="entry name" value="Quinoprot_gluc/sorb_DH_b-prop"/>
</dbReference>
<dbReference type="InterPro" id="IPR012938">
    <property type="entry name" value="Glc/Sorbosone_DH"/>
</dbReference>
<dbReference type="AlphaFoldDB" id="A0A2W7R122"/>